<protein>
    <submittedName>
        <fullName evidence="1">Uncharacterized protein</fullName>
    </submittedName>
</protein>
<dbReference type="RefSeq" id="WP_321548029.1">
    <property type="nucleotide sequence ID" value="NZ_JAXIVS010000008.1"/>
</dbReference>
<evidence type="ECO:0000313" key="1">
    <source>
        <dbReference type="EMBL" id="MDY7229302.1"/>
    </source>
</evidence>
<sequence length="87" mass="9394">MIPATVSSSGTVEQFVRDKKKGTTATKPLSSSQESCSVSLTKGRYSLTVRDDGVVLLTSSAEPGVVELEPIDDVEPKFFERFNALVK</sequence>
<dbReference type="EMBL" id="JAXIVS010000008">
    <property type="protein sequence ID" value="MDY7229302.1"/>
    <property type="molecule type" value="Genomic_DNA"/>
</dbReference>
<proteinExistence type="predicted"/>
<dbReference type="Proteomes" id="UP001291309">
    <property type="component" value="Unassembled WGS sequence"/>
</dbReference>
<name>A0ABU5H957_9BACT</name>
<organism evidence="1 2">
    <name type="scientific">Hyalangium rubrum</name>
    <dbReference type="NCBI Taxonomy" id="3103134"/>
    <lineage>
        <taxon>Bacteria</taxon>
        <taxon>Pseudomonadati</taxon>
        <taxon>Myxococcota</taxon>
        <taxon>Myxococcia</taxon>
        <taxon>Myxococcales</taxon>
        <taxon>Cystobacterineae</taxon>
        <taxon>Archangiaceae</taxon>
        <taxon>Hyalangium</taxon>
    </lineage>
</organism>
<accession>A0ABU5H957</accession>
<comment type="caution">
    <text evidence="1">The sequence shown here is derived from an EMBL/GenBank/DDBJ whole genome shotgun (WGS) entry which is preliminary data.</text>
</comment>
<evidence type="ECO:0000313" key="2">
    <source>
        <dbReference type="Proteomes" id="UP001291309"/>
    </source>
</evidence>
<gene>
    <name evidence="1" type="ORF">SYV04_23115</name>
</gene>
<reference evidence="1 2" key="1">
    <citation type="submission" date="2023-12" db="EMBL/GenBank/DDBJ databases">
        <title>the genome sequence of Hyalangium sp. s54d21.</title>
        <authorList>
            <person name="Zhang X."/>
        </authorList>
    </citation>
    <scope>NUCLEOTIDE SEQUENCE [LARGE SCALE GENOMIC DNA]</scope>
    <source>
        <strain evidence="2">s54d21</strain>
    </source>
</reference>
<keyword evidence="2" id="KW-1185">Reference proteome</keyword>